<dbReference type="AlphaFoldDB" id="V4Q002"/>
<dbReference type="SUPFAM" id="SSF53335">
    <property type="entry name" value="S-adenosyl-L-methionine-dependent methyltransferases"/>
    <property type="match status" value="1"/>
</dbReference>
<sequence length="837" mass="95443">MSGIVSFAQNFEDVLLYRALGHIEKGTYIDVGAQHPVLDSVSKAFYDLGWRGIHVEPTDVYANLLRNARPDEIVVQSAISSQHGLLKFYEIQDTGLSTASSEIAETHRSQGFQILETVVSTVTLADIFSLLHEPVVHWLKIDVEGLEDEVIDSWGTSPVRPWIVVVESTYPNSSREIHQVWEPKLLARKYTYAQFDGLNRYYVADEHSDLIAKLAVGPNYFDRFQLTEDMWAFASARHRLHAETSVARDDAVAARNELHQVHQQLLHEKNRNSASERQQLEAIARLQITHERNLEEKRQELSSELLSLKRIHSKEIGEARRAAEEKISNIRTECDRRQDEMRNLHQVEQTELAEHHTATQNDLEYRIHCLTASLDKVKRVEIPNFKREIDSRINTISTLTRELESRQSQYAKLEDQAAQLQYQVLNLRELSSRHTKIALFFLQQYETLTSRISWRVTSPLRWISRSVFPNAMSEINDVTRQTLGYKGELFTPLDQTFAKNVRFSEASVLHPSETPSTTVPLRQESGYAAMTSPQIEYSTELDHLLSLNDSEFLKQAYQLVLGRDPDENGKETYGSLLRNGISRSSIIISLCNSEEGRKHRKPEWARVLIQAEQANGNWLKRLFRGRRIAEQNLRVDLRALSLKIDSVQTSLSILHRQAAATVQIQRDIAELSRTVRRLVKQSTPVSDSPLNKIAQYEDAMEKFGSFLPLDRDAVPNLRERLDDFLYGTFPVEDHGNGPVRWTGDRATLKARITGRRLTVLAASPFRENSIQLICAGRVVKDQAIGFDMTDLVADVSPYLGREIDIDIVPQFVTCPIKEGLGADMRKLGVIVGEVYCD</sequence>
<feature type="domain" description="DUF4214" evidence="3">
    <location>
        <begin position="547"/>
        <end position="596"/>
    </location>
</feature>
<dbReference type="STRING" id="1121022.GCA_000376105_02955"/>
<evidence type="ECO:0008006" key="6">
    <source>
        <dbReference type="Google" id="ProtNLM"/>
    </source>
</evidence>
<keyword evidence="5" id="KW-1185">Reference proteome</keyword>
<evidence type="ECO:0000256" key="1">
    <source>
        <dbReference type="SAM" id="Coils"/>
    </source>
</evidence>
<dbReference type="InterPro" id="IPR006342">
    <property type="entry name" value="FkbM_mtfrase"/>
</dbReference>
<dbReference type="RefSeq" id="WP_018082620.1">
    <property type="nucleotide sequence ID" value="NZ_AQWM01000016.1"/>
</dbReference>
<dbReference type="eggNOG" id="COG1579">
    <property type="taxonomic scope" value="Bacteria"/>
</dbReference>
<protein>
    <recommendedName>
        <fullName evidence="6">Methyltransferase FkbM domain-containing protein</fullName>
    </recommendedName>
</protein>
<dbReference type="Pfam" id="PF05050">
    <property type="entry name" value="Methyltransf_21"/>
    <property type="match status" value="1"/>
</dbReference>
<accession>V4Q002</accession>
<evidence type="ECO:0000259" key="3">
    <source>
        <dbReference type="Pfam" id="PF13946"/>
    </source>
</evidence>
<proteinExistence type="predicted"/>
<gene>
    <name evidence="4" type="ORF">ABENE_10760</name>
</gene>
<feature type="coiled-coil region" evidence="1">
    <location>
        <begin position="396"/>
        <end position="430"/>
    </location>
</feature>
<dbReference type="Proteomes" id="UP000017837">
    <property type="component" value="Unassembled WGS sequence"/>
</dbReference>
<dbReference type="InterPro" id="IPR025282">
    <property type="entry name" value="DUF4214"/>
</dbReference>
<evidence type="ECO:0000259" key="2">
    <source>
        <dbReference type="Pfam" id="PF05050"/>
    </source>
</evidence>
<dbReference type="OrthoDB" id="9801609at2"/>
<dbReference type="EMBL" id="AWGB01000018">
    <property type="protein sequence ID" value="ESQ91130.1"/>
    <property type="molecule type" value="Genomic_DNA"/>
</dbReference>
<name>V4Q002_9CAUL</name>
<feature type="domain" description="Methyltransferase FkbM" evidence="2">
    <location>
        <begin position="30"/>
        <end position="185"/>
    </location>
</feature>
<dbReference type="InterPro" id="IPR029063">
    <property type="entry name" value="SAM-dependent_MTases_sf"/>
</dbReference>
<dbReference type="Gene3D" id="3.40.50.150">
    <property type="entry name" value="Vaccinia Virus protein VP39"/>
    <property type="match status" value="1"/>
</dbReference>
<feature type="coiled-coil region" evidence="1">
    <location>
        <begin position="291"/>
        <end position="340"/>
    </location>
</feature>
<reference evidence="4 5" key="1">
    <citation type="journal article" date="2014" name="Nature">
        <title>Sequential evolution of bacterial morphology by co-option of a developmental regulator.</title>
        <authorList>
            <person name="Jiang C."/>
            <person name="Brown P.J."/>
            <person name="Ducret A."/>
            <person name="Brun Y.V."/>
        </authorList>
    </citation>
    <scope>NUCLEOTIDE SEQUENCE [LARGE SCALE GENOMIC DNA]</scope>
    <source>
        <strain evidence="4 5">DSM 16100</strain>
    </source>
</reference>
<keyword evidence="1" id="KW-0175">Coiled coil</keyword>
<dbReference type="Pfam" id="PF13946">
    <property type="entry name" value="DUF4214"/>
    <property type="match status" value="1"/>
</dbReference>
<evidence type="ECO:0000313" key="4">
    <source>
        <dbReference type="EMBL" id="ESQ91130.1"/>
    </source>
</evidence>
<organism evidence="4 5">
    <name type="scientific">Asticcacaulis benevestitus DSM 16100 = ATCC BAA-896</name>
    <dbReference type="NCBI Taxonomy" id="1121022"/>
    <lineage>
        <taxon>Bacteria</taxon>
        <taxon>Pseudomonadati</taxon>
        <taxon>Pseudomonadota</taxon>
        <taxon>Alphaproteobacteria</taxon>
        <taxon>Caulobacterales</taxon>
        <taxon>Caulobacteraceae</taxon>
        <taxon>Asticcacaulis</taxon>
    </lineage>
</organism>
<evidence type="ECO:0000313" key="5">
    <source>
        <dbReference type="Proteomes" id="UP000017837"/>
    </source>
</evidence>
<comment type="caution">
    <text evidence="4">The sequence shown here is derived from an EMBL/GenBank/DDBJ whole genome shotgun (WGS) entry which is preliminary data.</text>
</comment>
<dbReference type="PATRIC" id="fig|1121022.4.peg.2176"/>
<dbReference type="NCBIfam" id="TIGR01444">
    <property type="entry name" value="fkbM_fam"/>
    <property type="match status" value="1"/>
</dbReference>